<comment type="caution">
    <text evidence="1">The sequence shown here is derived from an EMBL/GenBank/DDBJ whole genome shotgun (WGS) entry which is preliminary data.</text>
</comment>
<dbReference type="GO" id="GO:0000287">
    <property type="term" value="F:magnesium ion binding"/>
    <property type="evidence" value="ECO:0007669"/>
    <property type="project" value="InterPro"/>
</dbReference>
<dbReference type="InterPro" id="IPR036702">
    <property type="entry name" value="ComB-like_sf"/>
</dbReference>
<reference evidence="1" key="1">
    <citation type="journal article" date="2014" name="Front. Microbiol.">
        <title>High frequency of phylogenetically diverse reductive dehalogenase-homologous genes in deep subseafloor sedimentary metagenomes.</title>
        <authorList>
            <person name="Kawai M."/>
            <person name="Futagami T."/>
            <person name="Toyoda A."/>
            <person name="Takaki Y."/>
            <person name="Nishi S."/>
            <person name="Hori S."/>
            <person name="Arai W."/>
            <person name="Tsubouchi T."/>
            <person name="Morono Y."/>
            <person name="Uchiyama I."/>
            <person name="Ito T."/>
            <person name="Fujiyama A."/>
            <person name="Inagaki F."/>
            <person name="Takami H."/>
        </authorList>
    </citation>
    <scope>NUCLEOTIDE SEQUENCE</scope>
    <source>
        <strain evidence="1">Expedition CK06-06</strain>
    </source>
</reference>
<dbReference type="InterPro" id="IPR005238">
    <property type="entry name" value="ComB-like"/>
</dbReference>
<accession>X1IV04</accession>
<dbReference type="SUPFAM" id="SSF142823">
    <property type="entry name" value="ComB-like"/>
    <property type="match status" value="1"/>
</dbReference>
<dbReference type="Pfam" id="PF04029">
    <property type="entry name" value="2-ph_phosp"/>
    <property type="match status" value="1"/>
</dbReference>
<sequence>SWDETMYVIEDWLTGILIASNLSTKFGFVDISEGDFYSKTKEITEDEYVLSHLLKNSPNGEALVELGFADDVDFAIKLSKINDVPEIKEFREMNGISFCVIS</sequence>
<organism evidence="1">
    <name type="scientific">marine sediment metagenome</name>
    <dbReference type="NCBI Taxonomy" id="412755"/>
    <lineage>
        <taxon>unclassified sequences</taxon>
        <taxon>metagenomes</taxon>
        <taxon>ecological metagenomes</taxon>
    </lineage>
</organism>
<dbReference type="EMBL" id="BARU01033660">
    <property type="protein sequence ID" value="GAH69944.1"/>
    <property type="molecule type" value="Genomic_DNA"/>
</dbReference>
<evidence type="ECO:0000313" key="1">
    <source>
        <dbReference type="EMBL" id="GAH69944.1"/>
    </source>
</evidence>
<name>X1IV04_9ZZZZ</name>
<protein>
    <submittedName>
        <fullName evidence="1">Uncharacterized protein</fullName>
    </submittedName>
</protein>
<feature type="non-terminal residue" evidence="1">
    <location>
        <position position="1"/>
    </location>
</feature>
<proteinExistence type="predicted"/>
<dbReference type="Gene3D" id="3.90.1560.10">
    <property type="entry name" value="ComB-like"/>
    <property type="match status" value="1"/>
</dbReference>
<dbReference type="GO" id="GO:0050532">
    <property type="term" value="F:2-phosphosulfolactate phosphatase activity"/>
    <property type="evidence" value="ECO:0007669"/>
    <property type="project" value="InterPro"/>
</dbReference>
<dbReference type="AlphaFoldDB" id="X1IV04"/>
<gene>
    <name evidence="1" type="ORF">S03H2_52925</name>
</gene>